<evidence type="ECO:0000256" key="1">
    <source>
        <dbReference type="ARBA" id="ARBA00023015"/>
    </source>
</evidence>
<evidence type="ECO:0000256" key="3">
    <source>
        <dbReference type="ARBA" id="ARBA00023163"/>
    </source>
</evidence>
<reference evidence="5 6" key="1">
    <citation type="submission" date="2020-08" db="EMBL/GenBank/DDBJ databases">
        <title>Draft genome sequencing of an Anaerocolumna strain isolated from anoxic soil subjected to BSD treatment.</title>
        <authorList>
            <person name="Uek A."/>
            <person name="Tonouchi A."/>
        </authorList>
    </citation>
    <scope>NUCLEOTIDE SEQUENCE [LARGE SCALE GENOMIC DNA]</scope>
    <source>
        <strain evidence="5 6">CTTW</strain>
    </source>
</reference>
<protein>
    <submittedName>
        <fullName evidence="5">Transcriptional regulator</fullName>
    </submittedName>
</protein>
<reference evidence="5 6" key="2">
    <citation type="submission" date="2020-08" db="EMBL/GenBank/DDBJ databases">
        <authorList>
            <person name="Ueki A."/>
            <person name="Tonouchi A."/>
        </authorList>
    </citation>
    <scope>NUCLEOTIDE SEQUENCE [LARGE SCALE GENOMIC DNA]</scope>
    <source>
        <strain evidence="5 6">CTTW</strain>
    </source>
</reference>
<dbReference type="Pfam" id="PF10114">
    <property type="entry name" value="PocR"/>
    <property type="match status" value="1"/>
</dbReference>
<dbReference type="KEGG" id="acht:bsdcttw_15200"/>
<feature type="domain" description="HTH araC/xylS-type" evidence="4">
    <location>
        <begin position="198"/>
        <end position="296"/>
    </location>
</feature>
<evidence type="ECO:0000259" key="4">
    <source>
        <dbReference type="PROSITE" id="PS01124"/>
    </source>
</evidence>
<keyword evidence="1" id="KW-0805">Transcription regulation</keyword>
<accession>A0A7I8DJ68</accession>
<dbReference type="InterPro" id="IPR018060">
    <property type="entry name" value="HTH_AraC"/>
</dbReference>
<keyword evidence="6" id="KW-1185">Reference proteome</keyword>
<evidence type="ECO:0000313" key="6">
    <source>
        <dbReference type="Proteomes" id="UP000515703"/>
    </source>
</evidence>
<dbReference type="SUPFAM" id="SSF46689">
    <property type="entry name" value="Homeodomain-like"/>
    <property type="match status" value="2"/>
</dbReference>
<evidence type="ECO:0000256" key="2">
    <source>
        <dbReference type="ARBA" id="ARBA00023125"/>
    </source>
</evidence>
<dbReference type="PANTHER" id="PTHR43280">
    <property type="entry name" value="ARAC-FAMILY TRANSCRIPTIONAL REGULATOR"/>
    <property type="match status" value="1"/>
</dbReference>
<dbReference type="PANTHER" id="PTHR43280:SF10">
    <property type="entry name" value="REGULATORY PROTEIN POCR"/>
    <property type="match status" value="1"/>
</dbReference>
<name>A0A7I8DJ68_9FIRM</name>
<evidence type="ECO:0000313" key="5">
    <source>
        <dbReference type="EMBL" id="BCJ98479.1"/>
    </source>
</evidence>
<dbReference type="RefSeq" id="WP_185258806.1">
    <property type="nucleotide sequence ID" value="NZ_AP023368.1"/>
</dbReference>
<sequence length="297" mass="33734">MPKQAYSVLTDYLKQISYEFGIAICINDFSGFLFHDRELTELLQPFMIHGNPYCMMIKSDKALWDKCQSMKKPIAEKCRVQKGTFYGMCHAGVEEYIVPITCNGQLIGTINAGVFCSHTKVGERFVKRISQSSALNETALLKLYYSSLNMKIPGIEKINSLLGIAAEYIARIYSDISLSHPDVLNNLRYNSSEDNILGHTLAFVKKNYKNQISVQDIAHSCHCSESYINHTFKKKMQINVKSYINQLRVEDAKTYLSGTDLPVKTIASFLGFNDSNYFCKVFSEICGEPPTQFRKNK</sequence>
<dbReference type="GO" id="GO:0003700">
    <property type="term" value="F:DNA-binding transcription factor activity"/>
    <property type="evidence" value="ECO:0007669"/>
    <property type="project" value="InterPro"/>
</dbReference>
<keyword evidence="3" id="KW-0804">Transcription</keyword>
<dbReference type="Pfam" id="PF12833">
    <property type="entry name" value="HTH_18"/>
    <property type="match status" value="1"/>
</dbReference>
<keyword evidence="2" id="KW-0238">DNA-binding</keyword>
<dbReference type="EMBL" id="AP023368">
    <property type="protein sequence ID" value="BCJ98479.1"/>
    <property type="molecule type" value="Genomic_DNA"/>
</dbReference>
<dbReference type="Proteomes" id="UP000515703">
    <property type="component" value="Chromosome"/>
</dbReference>
<dbReference type="InterPro" id="IPR009057">
    <property type="entry name" value="Homeodomain-like_sf"/>
</dbReference>
<dbReference type="SMART" id="SM00342">
    <property type="entry name" value="HTH_ARAC"/>
    <property type="match status" value="1"/>
</dbReference>
<dbReference type="Gene3D" id="1.10.10.60">
    <property type="entry name" value="Homeodomain-like"/>
    <property type="match status" value="2"/>
</dbReference>
<proteinExistence type="predicted"/>
<dbReference type="PROSITE" id="PS01124">
    <property type="entry name" value="HTH_ARAC_FAMILY_2"/>
    <property type="match status" value="1"/>
</dbReference>
<dbReference type="GO" id="GO:0043565">
    <property type="term" value="F:sequence-specific DNA binding"/>
    <property type="evidence" value="ECO:0007669"/>
    <property type="project" value="InterPro"/>
</dbReference>
<gene>
    <name evidence="5" type="ORF">bsdcttw_15200</name>
</gene>
<dbReference type="AlphaFoldDB" id="A0A7I8DJ68"/>
<dbReference type="InterPro" id="IPR018771">
    <property type="entry name" value="PocR_dom"/>
</dbReference>
<organism evidence="5 6">
    <name type="scientific">Anaerocolumna chitinilytica</name>
    <dbReference type="NCBI Taxonomy" id="1727145"/>
    <lineage>
        <taxon>Bacteria</taxon>
        <taxon>Bacillati</taxon>
        <taxon>Bacillota</taxon>
        <taxon>Clostridia</taxon>
        <taxon>Lachnospirales</taxon>
        <taxon>Lachnospiraceae</taxon>
        <taxon>Anaerocolumna</taxon>
    </lineage>
</organism>